<dbReference type="GO" id="GO:0009307">
    <property type="term" value="P:DNA restriction-modification system"/>
    <property type="evidence" value="ECO:0007669"/>
    <property type="project" value="UniProtKB-KW"/>
</dbReference>
<comment type="similarity">
    <text evidence="1">Belongs to the type-I restriction system S methylase family.</text>
</comment>
<feature type="domain" description="Type I restriction modification DNA specificity" evidence="4">
    <location>
        <begin position="5"/>
        <end position="175"/>
    </location>
</feature>
<evidence type="ECO:0000313" key="6">
    <source>
        <dbReference type="Proteomes" id="UP000253303"/>
    </source>
</evidence>
<comment type="caution">
    <text evidence="5">The sequence shown here is derived from an EMBL/GenBank/DDBJ whole genome shotgun (WGS) entry which is preliminary data.</text>
</comment>
<dbReference type="OrthoDB" id="3197085at2"/>
<dbReference type="PANTHER" id="PTHR30408:SF12">
    <property type="entry name" value="TYPE I RESTRICTION ENZYME MJAVIII SPECIFICITY SUBUNIT"/>
    <property type="match status" value="1"/>
</dbReference>
<evidence type="ECO:0000256" key="2">
    <source>
        <dbReference type="ARBA" id="ARBA00022747"/>
    </source>
</evidence>
<accession>A0A366M4R5</accession>
<dbReference type="InterPro" id="IPR052021">
    <property type="entry name" value="Type-I_RS_S_subunit"/>
</dbReference>
<name>A0A366M4R5_9ACTN</name>
<keyword evidence="6" id="KW-1185">Reference proteome</keyword>
<dbReference type="CDD" id="cd16961">
    <property type="entry name" value="RMtype1_S_TRD-CR_like"/>
    <property type="match status" value="1"/>
</dbReference>
<keyword evidence="2" id="KW-0680">Restriction system</keyword>
<sequence>MRKLPDGWALHRLLDVVTLPKGQVDPRRHPYSDQPLIAPDHIESRTGRLLEVRTAAEQGAISGKYAIAPGDVIYSKIRPALRKATLAKFDGMCSADMYPFRPTGAIDSRYLLAVVLSETFSAFAEAVSGRSGIPKINRSELRDYVLPLPPIEEQQRIAEFLAALDALIQRTEAILAKQQSVQSGTIACLMVGDAQPNWQRSTCREAFKLTSGMPYPSAMSTSGTVPIYGASGLSGRGHRELTAGPTFSIGRVGEGGVGVVHYIPGPAWITDNALWAKWVDPRWDAEFISSYLSWLNLRRLRSQTGQPLVTQAVIAPLALPMPPMEDQLKIVVIVRQLNTSMQQVAMERQKLLTLRQGLVEDLLTGRVRGDAAGAVLECL</sequence>
<evidence type="ECO:0000256" key="1">
    <source>
        <dbReference type="ARBA" id="ARBA00010923"/>
    </source>
</evidence>
<dbReference type="SUPFAM" id="SSF116734">
    <property type="entry name" value="DNA methylase specificity domain"/>
    <property type="match status" value="2"/>
</dbReference>
<dbReference type="GO" id="GO:0003677">
    <property type="term" value="F:DNA binding"/>
    <property type="evidence" value="ECO:0007669"/>
    <property type="project" value="UniProtKB-KW"/>
</dbReference>
<dbReference type="PANTHER" id="PTHR30408">
    <property type="entry name" value="TYPE-1 RESTRICTION ENZYME ECOKI SPECIFICITY PROTEIN"/>
    <property type="match status" value="1"/>
</dbReference>
<gene>
    <name evidence="5" type="ORF">DP939_05745</name>
</gene>
<keyword evidence="3" id="KW-0238">DNA-binding</keyword>
<reference evidence="5 6" key="1">
    <citation type="submission" date="2018-06" db="EMBL/GenBank/DDBJ databases">
        <title>Sphaerisporangium craniellae sp. nov., isolated from a marine sponge in the South China Sea.</title>
        <authorList>
            <person name="Li L."/>
        </authorList>
    </citation>
    <scope>NUCLEOTIDE SEQUENCE [LARGE SCALE GENOMIC DNA]</scope>
    <source>
        <strain evidence="5 6">LHW63015</strain>
    </source>
</reference>
<dbReference type="AlphaFoldDB" id="A0A366M4R5"/>
<dbReference type="InterPro" id="IPR000055">
    <property type="entry name" value="Restrct_endonuc_typeI_TRD"/>
</dbReference>
<dbReference type="Gene3D" id="3.90.220.20">
    <property type="entry name" value="DNA methylase specificity domains"/>
    <property type="match status" value="2"/>
</dbReference>
<dbReference type="Pfam" id="PF01420">
    <property type="entry name" value="Methylase_S"/>
    <property type="match status" value="2"/>
</dbReference>
<dbReference type="Proteomes" id="UP000253303">
    <property type="component" value="Unassembled WGS sequence"/>
</dbReference>
<dbReference type="InterPro" id="IPR044946">
    <property type="entry name" value="Restrct_endonuc_typeI_TRD_sf"/>
</dbReference>
<organism evidence="5 6">
    <name type="scientific">Spongiactinospora rosea</name>
    <dbReference type="NCBI Taxonomy" id="2248750"/>
    <lineage>
        <taxon>Bacteria</taxon>
        <taxon>Bacillati</taxon>
        <taxon>Actinomycetota</taxon>
        <taxon>Actinomycetes</taxon>
        <taxon>Streptosporangiales</taxon>
        <taxon>Streptosporangiaceae</taxon>
        <taxon>Spongiactinospora</taxon>
    </lineage>
</organism>
<protein>
    <recommendedName>
        <fullName evidence="4">Type I restriction modification DNA specificity domain-containing protein</fullName>
    </recommendedName>
</protein>
<evidence type="ECO:0000256" key="3">
    <source>
        <dbReference type="ARBA" id="ARBA00023125"/>
    </source>
</evidence>
<feature type="domain" description="Type I restriction modification DNA specificity" evidence="4">
    <location>
        <begin position="198"/>
        <end position="339"/>
    </location>
</feature>
<evidence type="ECO:0000259" key="4">
    <source>
        <dbReference type="Pfam" id="PF01420"/>
    </source>
</evidence>
<dbReference type="EMBL" id="QMEY01000002">
    <property type="protein sequence ID" value="RBQ20594.1"/>
    <property type="molecule type" value="Genomic_DNA"/>
</dbReference>
<dbReference type="RefSeq" id="WP_113979553.1">
    <property type="nucleotide sequence ID" value="NZ_QMEY01000002.1"/>
</dbReference>
<proteinExistence type="inferred from homology"/>
<evidence type="ECO:0000313" key="5">
    <source>
        <dbReference type="EMBL" id="RBQ20594.1"/>
    </source>
</evidence>